<evidence type="ECO:0000313" key="7">
    <source>
        <dbReference type="Proteomes" id="UP001458880"/>
    </source>
</evidence>
<evidence type="ECO:0000313" key="6">
    <source>
        <dbReference type="EMBL" id="KAK9674783.1"/>
    </source>
</evidence>
<keyword evidence="7" id="KW-1185">Reference proteome</keyword>
<dbReference type="Proteomes" id="UP001458880">
    <property type="component" value="Unassembled WGS sequence"/>
</dbReference>
<evidence type="ECO:0000256" key="2">
    <source>
        <dbReference type="ARBA" id="ARBA00022771"/>
    </source>
</evidence>
<name>A0AAW1HF69_POPJA</name>
<sequence length="444" mass="51815">MTVGRPGSVCNACFDETMYKDLLEDTTLCDLMEKLSFPCNYTAEGCTFFGSFRKTCEHEQSCFFRGRLCPFVYMNKCDNKEYIHDIVSHVQEQHKNNIVEYVDLGIRIKNPNFEQPDELYFSNIMGNFFLIRTFFSCLSKESFFMFYRMNDNHIAKKVIFHALPLNQGQMENIGVISDFELSKFDLRNAISLDRRMPKSTKEFKIYVRRKICKYQHVNTLFTPSVWAQCSQCSSSVQEIYMPSQVQIPLKYYCEHCSAKNTKYSGKQVKVDVSELKVSYLRRCSNKACRQLILSDNSYAHLKYQCNAIEYACPISGCLADSGIPYIHPPEYMSEHFLEKHKNYVNPKTCSLIQRFATYIYFNDSDVFLQECEIYEDVFYTRVIKLTAPYLDNSHYWEVHIESKVNTMAIIIIGGYVAQAIKREVHVGGYLDCGKLEFRTYITCV</sequence>
<comment type="caution">
    <text evidence="6">The sequence shown here is derived from an EMBL/GenBank/DDBJ whole genome shotgun (WGS) entry which is preliminary data.</text>
</comment>
<keyword evidence="3" id="KW-0862">Zinc</keyword>
<organism evidence="6 7">
    <name type="scientific">Popillia japonica</name>
    <name type="common">Japanese beetle</name>
    <dbReference type="NCBI Taxonomy" id="7064"/>
    <lineage>
        <taxon>Eukaryota</taxon>
        <taxon>Metazoa</taxon>
        <taxon>Ecdysozoa</taxon>
        <taxon>Arthropoda</taxon>
        <taxon>Hexapoda</taxon>
        <taxon>Insecta</taxon>
        <taxon>Pterygota</taxon>
        <taxon>Neoptera</taxon>
        <taxon>Endopterygota</taxon>
        <taxon>Coleoptera</taxon>
        <taxon>Polyphaga</taxon>
        <taxon>Scarabaeiformia</taxon>
        <taxon>Scarabaeidae</taxon>
        <taxon>Rutelinae</taxon>
        <taxon>Popillia</taxon>
    </lineage>
</organism>
<keyword evidence="2 4" id="KW-0863">Zinc-finger</keyword>
<accession>A0AAW1HF69</accession>
<proteinExistence type="predicted"/>
<dbReference type="InterPro" id="IPR013083">
    <property type="entry name" value="Znf_RING/FYVE/PHD"/>
</dbReference>
<evidence type="ECO:0000259" key="5">
    <source>
        <dbReference type="PROSITE" id="PS51081"/>
    </source>
</evidence>
<dbReference type="GO" id="GO:0008270">
    <property type="term" value="F:zinc ion binding"/>
    <property type="evidence" value="ECO:0007669"/>
    <property type="project" value="UniProtKB-KW"/>
</dbReference>
<gene>
    <name evidence="6" type="ORF">QE152_g40860</name>
</gene>
<evidence type="ECO:0000256" key="3">
    <source>
        <dbReference type="ARBA" id="ARBA00022833"/>
    </source>
</evidence>
<dbReference type="SUPFAM" id="SSF49599">
    <property type="entry name" value="TRAF domain-like"/>
    <property type="match status" value="1"/>
</dbReference>
<evidence type="ECO:0000256" key="4">
    <source>
        <dbReference type="PROSITE-ProRule" id="PRU00455"/>
    </source>
</evidence>
<feature type="domain" description="SIAH-type" evidence="5">
    <location>
        <begin position="34"/>
        <end position="95"/>
    </location>
</feature>
<dbReference type="InterPro" id="IPR013010">
    <property type="entry name" value="Znf_SIAH"/>
</dbReference>
<dbReference type="PROSITE" id="PS51081">
    <property type="entry name" value="ZF_SIAH"/>
    <property type="match status" value="1"/>
</dbReference>
<evidence type="ECO:0000256" key="1">
    <source>
        <dbReference type="ARBA" id="ARBA00022723"/>
    </source>
</evidence>
<dbReference type="AlphaFoldDB" id="A0AAW1HF69"/>
<dbReference type="Gene3D" id="3.30.40.10">
    <property type="entry name" value="Zinc/RING finger domain, C3HC4 (zinc finger)"/>
    <property type="match status" value="1"/>
</dbReference>
<keyword evidence="1" id="KW-0479">Metal-binding</keyword>
<dbReference type="Pfam" id="PF21361">
    <property type="entry name" value="Sina_ZnF"/>
    <property type="match status" value="1"/>
</dbReference>
<dbReference type="EMBL" id="JASPKY010001518">
    <property type="protein sequence ID" value="KAK9674783.1"/>
    <property type="molecule type" value="Genomic_DNA"/>
</dbReference>
<protein>
    <submittedName>
        <fullName evidence="6">Seven in absentia protein family</fullName>
    </submittedName>
</protein>
<reference evidence="6 7" key="1">
    <citation type="journal article" date="2024" name="BMC Genomics">
        <title>De novo assembly and annotation of Popillia japonica's genome with initial clues to its potential as an invasive pest.</title>
        <authorList>
            <person name="Cucini C."/>
            <person name="Boschi S."/>
            <person name="Funari R."/>
            <person name="Cardaioli E."/>
            <person name="Iannotti N."/>
            <person name="Marturano G."/>
            <person name="Paoli F."/>
            <person name="Bruttini M."/>
            <person name="Carapelli A."/>
            <person name="Frati F."/>
            <person name="Nardi F."/>
        </authorList>
    </citation>
    <scope>NUCLEOTIDE SEQUENCE [LARGE SCALE GENOMIC DNA]</scope>
    <source>
        <strain evidence="6">DMR45628</strain>
    </source>
</reference>